<feature type="chain" id="PRO_5041934829" evidence="1">
    <location>
        <begin position="27"/>
        <end position="84"/>
    </location>
</feature>
<protein>
    <submittedName>
        <fullName evidence="2">Uncharacterized protein</fullName>
    </submittedName>
</protein>
<accession>A0AAD4SIC5</accession>
<comment type="caution">
    <text evidence="2">The sequence shown here is derived from an EMBL/GenBank/DDBJ whole genome shotgun (WGS) entry which is preliminary data.</text>
</comment>
<gene>
    <name evidence="2" type="ORF">MKW98_016186</name>
</gene>
<evidence type="ECO:0000256" key="1">
    <source>
        <dbReference type="SAM" id="SignalP"/>
    </source>
</evidence>
<name>A0AAD4SIC5_9MAGN</name>
<dbReference type="EMBL" id="JAJJMB010010581">
    <property type="protein sequence ID" value="KAI3907542.1"/>
    <property type="molecule type" value="Genomic_DNA"/>
</dbReference>
<dbReference type="AlphaFoldDB" id="A0AAD4SIC5"/>
<evidence type="ECO:0000313" key="2">
    <source>
        <dbReference type="EMBL" id="KAI3907542.1"/>
    </source>
</evidence>
<organism evidence="2 3">
    <name type="scientific">Papaver atlanticum</name>
    <dbReference type="NCBI Taxonomy" id="357466"/>
    <lineage>
        <taxon>Eukaryota</taxon>
        <taxon>Viridiplantae</taxon>
        <taxon>Streptophyta</taxon>
        <taxon>Embryophyta</taxon>
        <taxon>Tracheophyta</taxon>
        <taxon>Spermatophyta</taxon>
        <taxon>Magnoliopsida</taxon>
        <taxon>Ranunculales</taxon>
        <taxon>Papaveraceae</taxon>
        <taxon>Papaveroideae</taxon>
        <taxon>Papaver</taxon>
    </lineage>
</organism>
<keyword evidence="3" id="KW-1185">Reference proteome</keyword>
<feature type="signal peptide" evidence="1">
    <location>
        <begin position="1"/>
        <end position="26"/>
    </location>
</feature>
<dbReference type="Proteomes" id="UP001202328">
    <property type="component" value="Unassembled WGS sequence"/>
</dbReference>
<sequence length="84" mass="9153">MARANMMGWAVMLVVVMALYAGKAEGLFCIDDCAREHAKEHGGSMVKYLLDCGEECRNNSGWSYPTSSTVEAKALRSRSFGPST</sequence>
<evidence type="ECO:0000313" key="3">
    <source>
        <dbReference type="Proteomes" id="UP001202328"/>
    </source>
</evidence>
<proteinExistence type="predicted"/>
<reference evidence="2" key="1">
    <citation type="submission" date="2022-04" db="EMBL/GenBank/DDBJ databases">
        <title>A functionally conserved STORR gene fusion in Papaver species that diverged 16.8 million years ago.</title>
        <authorList>
            <person name="Catania T."/>
        </authorList>
    </citation>
    <scope>NUCLEOTIDE SEQUENCE</scope>
    <source>
        <strain evidence="2">S-188037</strain>
    </source>
</reference>
<keyword evidence="1" id="KW-0732">Signal</keyword>